<dbReference type="Gene3D" id="3.40.50.150">
    <property type="entry name" value="Vaccinia Virus protein VP39"/>
    <property type="match status" value="1"/>
</dbReference>
<evidence type="ECO:0000313" key="1">
    <source>
        <dbReference type="EMBL" id="PIK81914.1"/>
    </source>
</evidence>
<sequence>MAKWLTMRRWLEENPGDEFASEVRTELTIAAKNHTTYTREYWLGGSDSAVVSNTRHSRRLCRRSSLSFAGSL</sequence>
<dbReference type="EMBL" id="NKYI01000029">
    <property type="protein sequence ID" value="PIK81914.1"/>
    <property type="molecule type" value="Genomic_DNA"/>
</dbReference>
<dbReference type="AlphaFoldDB" id="A0A855EW93"/>
<dbReference type="Proteomes" id="UP000229713">
    <property type="component" value="Unassembled WGS sequence"/>
</dbReference>
<accession>A0A855EW93</accession>
<evidence type="ECO:0000313" key="2">
    <source>
        <dbReference type="Proteomes" id="UP000229713"/>
    </source>
</evidence>
<protein>
    <submittedName>
        <fullName evidence="1">Uncharacterized protein</fullName>
    </submittedName>
</protein>
<proteinExistence type="predicted"/>
<gene>
    <name evidence="1" type="ORF">CFY86_21365</name>
</gene>
<reference evidence="1 2" key="1">
    <citation type="submission" date="2017-07" db="EMBL/GenBank/DDBJ databases">
        <title>Raoultella ornithinolytica strain HH3 draft genome.</title>
        <authorList>
            <person name="Duceppe M.-O."/>
            <person name="Huang H."/>
            <person name="Phipps-Todd B."/>
        </authorList>
    </citation>
    <scope>NUCLEOTIDE SEQUENCE [LARGE SCALE GENOMIC DNA]</scope>
    <source>
        <strain evidence="1 2">HH3</strain>
    </source>
</reference>
<name>A0A855EW93_RAOOR</name>
<dbReference type="InterPro" id="IPR029063">
    <property type="entry name" value="SAM-dependent_MTases_sf"/>
</dbReference>
<organism evidence="1 2">
    <name type="scientific">Raoultella ornithinolytica</name>
    <name type="common">Klebsiella ornithinolytica</name>
    <dbReference type="NCBI Taxonomy" id="54291"/>
    <lineage>
        <taxon>Bacteria</taxon>
        <taxon>Pseudomonadati</taxon>
        <taxon>Pseudomonadota</taxon>
        <taxon>Gammaproteobacteria</taxon>
        <taxon>Enterobacterales</taxon>
        <taxon>Enterobacteriaceae</taxon>
        <taxon>Klebsiella/Raoultella group</taxon>
        <taxon>Raoultella</taxon>
    </lineage>
</organism>
<comment type="caution">
    <text evidence="1">The sequence shown here is derived from an EMBL/GenBank/DDBJ whole genome shotgun (WGS) entry which is preliminary data.</text>
</comment>